<evidence type="ECO:0000313" key="2">
    <source>
        <dbReference type="Proteomes" id="UP000216478"/>
    </source>
</evidence>
<comment type="caution">
    <text evidence="1">The sequence shown here is derived from an EMBL/GenBank/DDBJ whole genome shotgun (WGS) entry which is preliminary data.</text>
</comment>
<keyword evidence="2" id="KW-1185">Reference proteome</keyword>
<name>A0A256F7S6_9HYPH</name>
<organism evidence="1 2">
    <name type="scientific">Brucella grignonensis</name>
    <dbReference type="NCBI Taxonomy" id="94627"/>
    <lineage>
        <taxon>Bacteria</taxon>
        <taxon>Pseudomonadati</taxon>
        <taxon>Pseudomonadota</taxon>
        <taxon>Alphaproteobacteria</taxon>
        <taxon>Hyphomicrobiales</taxon>
        <taxon>Brucellaceae</taxon>
        <taxon>Brucella/Ochrobactrum group</taxon>
        <taxon>Brucella</taxon>
    </lineage>
</organism>
<gene>
    <name evidence="1" type="ORF">CEV33_2371</name>
</gene>
<dbReference type="AlphaFoldDB" id="A0A256F7S6"/>
<dbReference type="Proteomes" id="UP000216478">
    <property type="component" value="Unassembled WGS sequence"/>
</dbReference>
<dbReference type="EMBL" id="NNRL01000163">
    <property type="protein sequence ID" value="OYR10905.1"/>
    <property type="molecule type" value="Genomic_DNA"/>
</dbReference>
<accession>A0A256F7S6</accession>
<sequence length="55" mass="6230">MVETCSAQPSGLFIRGLAFVLQNGFGDFIGRRLFRISSQRSGFEEDIFDQVFILL</sequence>
<reference evidence="1 2" key="1">
    <citation type="submission" date="2017-07" db="EMBL/GenBank/DDBJ databases">
        <title>Phylogenetic study on the rhizospheric bacterium Ochrobactrum sp. A44.</title>
        <authorList>
            <person name="Krzyzanowska D.M."/>
            <person name="Ossowicki A."/>
            <person name="Rajewska M."/>
            <person name="Maciag T."/>
            <person name="Kaczynski Z."/>
            <person name="Czerwicka M."/>
            <person name="Jafra S."/>
        </authorList>
    </citation>
    <scope>NUCLEOTIDE SEQUENCE [LARGE SCALE GENOMIC DNA]</scope>
    <source>
        <strain evidence="1 2">OgA9a</strain>
    </source>
</reference>
<evidence type="ECO:0000313" key="1">
    <source>
        <dbReference type="EMBL" id="OYR10905.1"/>
    </source>
</evidence>
<proteinExistence type="predicted"/>
<protein>
    <submittedName>
        <fullName evidence="1">Uncharacterized protein</fullName>
    </submittedName>
</protein>